<dbReference type="Gene3D" id="2.40.170.20">
    <property type="entry name" value="TonB-dependent receptor, beta-barrel domain"/>
    <property type="match status" value="1"/>
</dbReference>
<evidence type="ECO:0000256" key="11">
    <source>
        <dbReference type="PROSITE-ProRule" id="PRU01360"/>
    </source>
</evidence>
<gene>
    <name evidence="17" type="primary">bfrA</name>
    <name evidence="17" type="ORF">CATMQ487_08750</name>
</gene>
<evidence type="ECO:0000256" key="13">
    <source>
        <dbReference type="SAM" id="MobiDB-lite"/>
    </source>
</evidence>
<dbReference type="CDD" id="cd01347">
    <property type="entry name" value="ligand_gated_channel"/>
    <property type="match status" value="1"/>
</dbReference>
<accession>A0ABN6PFX0</accession>
<keyword evidence="9" id="KW-0675">Receptor</keyword>
<evidence type="ECO:0000259" key="15">
    <source>
        <dbReference type="Pfam" id="PF00593"/>
    </source>
</evidence>
<dbReference type="Gene3D" id="2.170.130.10">
    <property type="entry name" value="TonB-dependent receptor, plug domain"/>
    <property type="match status" value="1"/>
</dbReference>
<evidence type="ECO:0000256" key="3">
    <source>
        <dbReference type="ARBA" id="ARBA00022448"/>
    </source>
</evidence>
<keyword evidence="5 11" id="KW-0812">Transmembrane</keyword>
<dbReference type="PANTHER" id="PTHR30069">
    <property type="entry name" value="TONB-DEPENDENT OUTER MEMBRANE RECEPTOR"/>
    <property type="match status" value="1"/>
</dbReference>
<dbReference type="InterPro" id="IPR037066">
    <property type="entry name" value="Plug_dom_sf"/>
</dbReference>
<keyword evidence="7 12" id="KW-0798">TonB box</keyword>
<proteinExistence type="inferred from homology"/>
<evidence type="ECO:0000256" key="14">
    <source>
        <dbReference type="SAM" id="SignalP"/>
    </source>
</evidence>
<comment type="subcellular location">
    <subcellularLocation>
        <location evidence="1 11">Cell outer membrane</location>
        <topology evidence="1 11">Multi-pass membrane protein</topology>
    </subcellularLocation>
</comment>
<evidence type="ECO:0000256" key="7">
    <source>
        <dbReference type="ARBA" id="ARBA00023077"/>
    </source>
</evidence>
<protein>
    <submittedName>
        <fullName evidence="17">Ligand-gated channel protein</fullName>
    </submittedName>
</protein>
<evidence type="ECO:0000313" key="18">
    <source>
        <dbReference type="Proteomes" id="UP001057498"/>
    </source>
</evidence>
<dbReference type="InterPro" id="IPR039426">
    <property type="entry name" value="TonB-dep_rcpt-like"/>
</dbReference>
<keyword evidence="18" id="KW-1185">Reference proteome</keyword>
<dbReference type="InterPro" id="IPR000531">
    <property type="entry name" value="Beta-barrel_TonB"/>
</dbReference>
<dbReference type="RefSeq" id="WP_251972152.1">
    <property type="nucleotide sequence ID" value="NZ_AP025730.1"/>
</dbReference>
<dbReference type="InterPro" id="IPR036942">
    <property type="entry name" value="Beta-barrel_TonB_sf"/>
</dbReference>
<dbReference type="PANTHER" id="PTHR30069:SF29">
    <property type="entry name" value="HEMOGLOBIN AND HEMOGLOBIN-HAPTOGLOBIN-BINDING PROTEIN 1-RELATED"/>
    <property type="match status" value="1"/>
</dbReference>
<name>A0ABN6PFX0_9BURK</name>
<evidence type="ECO:0000256" key="12">
    <source>
        <dbReference type="RuleBase" id="RU003357"/>
    </source>
</evidence>
<dbReference type="InterPro" id="IPR012910">
    <property type="entry name" value="Plug_dom"/>
</dbReference>
<dbReference type="EMBL" id="AP025730">
    <property type="protein sequence ID" value="BDI03905.1"/>
    <property type="molecule type" value="Genomic_DNA"/>
</dbReference>
<evidence type="ECO:0000256" key="4">
    <source>
        <dbReference type="ARBA" id="ARBA00022452"/>
    </source>
</evidence>
<evidence type="ECO:0000256" key="5">
    <source>
        <dbReference type="ARBA" id="ARBA00022692"/>
    </source>
</evidence>
<dbReference type="Pfam" id="PF00593">
    <property type="entry name" value="TonB_dep_Rec_b-barrel"/>
    <property type="match status" value="1"/>
</dbReference>
<organism evidence="17 18">
    <name type="scientific">Sphaerotilus microaerophilus</name>
    <dbReference type="NCBI Taxonomy" id="2914710"/>
    <lineage>
        <taxon>Bacteria</taxon>
        <taxon>Pseudomonadati</taxon>
        <taxon>Pseudomonadota</taxon>
        <taxon>Betaproteobacteria</taxon>
        <taxon>Burkholderiales</taxon>
        <taxon>Sphaerotilaceae</taxon>
        <taxon>Sphaerotilus</taxon>
    </lineage>
</organism>
<keyword evidence="10 11" id="KW-0998">Cell outer membrane</keyword>
<evidence type="ECO:0000256" key="9">
    <source>
        <dbReference type="ARBA" id="ARBA00023170"/>
    </source>
</evidence>
<evidence type="ECO:0000259" key="16">
    <source>
        <dbReference type="Pfam" id="PF07715"/>
    </source>
</evidence>
<evidence type="ECO:0000256" key="6">
    <source>
        <dbReference type="ARBA" id="ARBA00022729"/>
    </source>
</evidence>
<feature type="region of interest" description="Disordered" evidence="13">
    <location>
        <begin position="240"/>
        <end position="260"/>
    </location>
</feature>
<dbReference type="SUPFAM" id="SSF56935">
    <property type="entry name" value="Porins"/>
    <property type="match status" value="1"/>
</dbReference>
<keyword evidence="8 11" id="KW-0472">Membrane</keyword>
<feature type="domain" description="TonB-dependent receptor-like beta-barrel" evidence="15">
    <location>
        <begin position="282"/>
        <end position="627"/>
    </location>
</feature>
<keyword evidence="6 14" id="KW-0732">Signal</keyword>
<evidence type="ECO:0000313" key="17">
    <source>
        <dbReference type="EMBL" id="BDI03905.1"/>
    </source>
</evidence>
<feature type="chain" id="PRO_5046022579" evidence="14">
    <location>
        <begin position="42"/>
        <end position="678"/>
    </location>
</feature>
<feature type="domain" description="TonB-dependent receptor plug" evidence="16">
    <location>
        <begin position="73"/>
        <end position="184"/>
    </location>
</feature>
<comment type="similarity">
    <text evidence="2 11 12">Belongs to the TonB-dependent receptor family.</text>
</comment>
<keyword evidence="3 11" id="KW-0813">Transport</keyword>
<keyword evidence="4 11" id="KW-1134">Transmembrane beta strand</keyword>
<dbReference type="Proteomes" id="UP001057498">
    <property type="component" value="Chromosome"/>
</dbReference>
<sequence>MNDPRPTPRCPAAPLRHPVARCLLACLATLGSQMATQAAHAVTRPGEGDLTAMSLEQLVNIQVVGASKYEQKQNEVPAAVSVITQAEIQAHGWRTLDEALASLPGIYATYDRQYLYLGTRGFGIPGDYNTRVLLTLNGNRVNDPTYDSGPFGRHFPIDLALIERIEFMPGPGGAVYGQNAMFGVVNVITRDGADLGGAEASLARQGRQRSSEARLSWGRQLDSGWDVLLSASGLRGRGENHTLSYGESGAQGEATGQDGERDREWFARIGRGSWSLEHAEGRRRKDDPTGAYRSDPLVRGQYQGDRYSLTQLQYDGRWDDDRWQCSARLFHGREGYDSRLSYDGGWFTFPASSRWHGAELRLVSQAWAGHKLMLGWEGQANRRQEQHIQDLTDPANDIVIRREGFRVGLYAQDEWRLGDTLTATLGLRLDRNNSTGSHRNPRAALIWQADPATTLKALYGRAHRAPNAYERDYDDGFAQVGNPGLKGESIVTTELVADHRAGSDLGLRASLYHWEMSNLVTLGTIDPTSGVTQYQSGPRVRAQGLELSADRTWTGGARLRGSLAYQGAYQTGGSRLVNSPRLLGKLNASVPLPAWGLHAGLGWRHDGARQSLDGTRLGGHSVIDLNLLARSLLPATDVTFTLRNALDRRYQHPGADTSWQNALAQDGRSLRIELSTRF</sequence>
<evidence type="ECO:0000256" key="2">
    <source>
        <dbReference type="ARBA" id="ARBA00009810"/>
    </source>
</evidence>
<evidence type="ECO:0000256" key="8">
    <source>
        <dbReference type="ARBA" id="ARBA00023136"/>
    </source>
</evidence>
<dbReference type="Pfam" id="PF07715">
    <property type="entry name" value="Plug"/>
    <property type="match status" value="1"/>
</dbReference>
<reference evidence="17" key="1">
    <citation type="submission" date="2022-04" db="EMBL/GenBank/DDBJ databases">
        <title>Whole genome sequence of Sphaerotilus sp. FB-5.</title>
        <authorList>
            <person name="Takeda M."/>
            <person name="Narihara S."/>
            <person name="Akimoto M."/>
            <person name="Akimoto R."/>
            <person name="Nishiyashiki S."/>
            <person name="Murakami T."/>
        </authorList>
    </citation>
    <scope>NUCLEOTIDE SEQUENCE</scope>
    <source>
        <strain evidence="17">FB-5</strain>
    </source>
</reference>
<evidence type="ECO:0000256" key="1">
    <source>
        <dbReference type="ARBA" id="ARBA00004571"/>
    </source>
</evidence>
<evidence type="ECO:0000256" key="10">
    <source>
        <dbReference type="ARBA" id="ARBA00023237"/>
    </source>
</evidence>
<feature type="signal peptide" evidence="14">
    <location>
        <begin position="1"/>
        <end position="41"/>
    </location>
</feature>
<dbReference type="PROSITE" id="PS52016">
    <property type="entry name" value="TONB_DEPENDENT_REC_3"/>
    <property type="match status" value="1"/>
</dbReference>